<evidence type="ECO:0000313" key="3">
    <source>
        <dbReference type="EMBL" id="OBS21504.1"/>
    </source>
</evidence>
<dbReference type="STRING" id="36050.A0A1B8AMD5"/>
<proteinExistence type="predicted"/>
<gene>
    <name evidence="3" type="ORF">FPOA_07842</name>
</gene>
<dbReference type="InterPro" id="IPR036864">
    <property type="entry name" value="Zn2-C6_fun-type_DNA-bd_sf"/>
</dbReference>
<dbReference type="Pfam" id="PF00172">
    <property type="entry name" value="Zn_clus"/>
    <property type="match status" value="1"/>
</dbReference>
<feature type="domain" description="Zn(2)-C6 fungal-type" evidence="2">
    <location>
        <begin position="9"/>
        <end position="37"/>
    </location>
</feature>
<dbReference type="AlphaFoldDB" id="A0A1B8AMD5"/>
<reference evidence="3 4" key="1">
    <citation type="submission" date="2016-06" db="EMBL/GenBank/DDBJ databases">
        <title>Living apart together: crosstalk between the core and supernumerary genomes in a fungal plant pathogen.</title>
        <authorList>
            <person name="Vanheule A."/>
            <person name="Audenaert K."/>
            <person name="Warris S."/>
            <person name="Van De Geest H."/>
            <person name="Schijlen E."/>
            <person name="Hofte M."/>
            <person name="De Saeger S."/>
            <person name="Haesaert G."/>
            <person name="Waalwijk C."/>
            <person name="Van Der Lee T."/>
        </authorList>
    </citation>
    <scope>NUCLEOTIDE SEQUENCE [LARGE SCALE GENOMIC DNA]</scope>
    <source>
        <strain evidence="3 4">2516</strain>
    </source>
</reference>
<dbReference type="GO" id="GO:0008270">
    <property type="term" value="F:zinc ion binding"/>
    <property type="evidence" value="ECO:0007669"/>
    <property type="project" value="InterPro"/>
</dbReference>
<evidence type="ECO:0000313" key="4">
    <source>
        <dbReference type="Proteomes" id="UP000091967"/>
    </source>
</evidence>
<dbReference type="GO" id="GO:0000981">
    <property type="term" value="F:DNA-binding transcription factor activity, RNA polymerase II-specific"/>
    <property type="evidence" value="ECO:0007669"/>
    <property type="project" value="InterPro"/>
</dbReference>
<keyword evidence="4" id="KW-1185">Reference proteome</keyword>
<keyword evidence="1" id="KW-0539">Nucleus</keyword>
<dbReference type="PROSITE" id="PS50048">
    <property type="entry name" value="ZN2_CY6_FUNGAL_2"/>
    <property type="match status" value="1"/>
</dbReference>
<evidence type="ECO:0000259" key="2">
    <source>
        <dbReference type="PROSITE" id="PS50048"/>
    </source>
</evidence>
<organism evidence="3 4">
    <name type="scientific">Fusarium poae</name>
    <dbReference type="NCBI Taxonomy" id="36050"/>
    <lineage>
        <taxon>Eukaryota</taxon>
        <taxon>Fungi</taxon>
        <taxon>Dikarya</taxon>
        <taxon>Ascomycota</taxon>
        <taxon>Pezizomycotina</taxon>
        <taxon>Sordariomycetes</taxon>
        <taxon>Hypocreomycetidae</taxon>
        <taxon>Hypocreales</taxon>
        <taxon>Nectriaceae</taxon>
        <taxon>Fusarium</taxon>
    </lineage>
</organism>
<dbReference type="SUPFAM" id="SSF57701">
    <property type="entry name" value="Zn2/Cys6 DNA-binding domain"/>
    <property type="match status" value="1"/>
</dbReference>
<dbReference type="Gene3D" id="4.10.240.10">
    <property type="entry name" value="Zn(2)-C6 fungal-type DNA-binding domain"/>
    <property type="match status" value="1"/>
</dbReference>
<evidence type="ECO:0000256" key="1">
    <source>
        <dbReference type="ARBA" id="ARBA00023242"/>
    </source>
</evidence>
<name>A0A1B8AMD5_FUSPO</name>
<dbReference type="SMART" id="SM00066">
    <property type="entry name" value="GAL4"/>
    <property type="match status" value="1"/>
</dbReference>
<dbReference type="InterPro" id="IPR001138">
    <property type="entry name" value="Zn2Cys6_DnaBD"/>
</dbReference>
<accession>A0A1B8AMD5</accession>
<dbReference type="EMBL" id="LYXU01000003">
    <property type="protein sequence ID" value="OBS21504.1"/>
    <property type="molecule type" value="Genomic_DNA"/>
</dbReference>
<protein>
    <recommendedName>
        <fullName evidence="2">Zn(2)-C6 fungal-type domain-containing protein</fullName>
    </recommendedName>
</protein>
<comment type="caution">
    <text evidence="3">The sequence shown here is derived from an EMBL/GenBank/DDBJ whole genome shotgun (WGS) entry which is preliminary data.</text>
</comment>
<dbReference type="Proteomes" id="UP000091967">
    <property type="component" value="Unassembled WGS sequence"/>
</dbReference>
<sequence length="84" mass="9533">MPGVPKSRGCNNCLKQKKKCDQQKPVCSRCTRLNIACKGSGERKYVFKSVSFTKLKNASLRKLRNKESRDVPKNCENEGVNIEE</sequence>